<keyword evidence="1" id="KW-0732">Signal</keyword>
<evidence type="ECO:0000313" key="2">
    <source>
        <dbReference type="EMBL" id="CAD7698805.1"/>
    </source>
</evidence>
<feature type="chain" id="PRO_5035727181" evidence="1">
    <location>
        <begin position="23"/>
        <end position="262"/>
    </location>
</feature>
<evidence type="ECO:0000256" key="1">
    <source>
        <dbReference type="SAM" id="SignalP"/>
    </source>
</evidence>
<feature type="signal peptide" evidence="1">
    <location>
        <begin position="1"/>
        <end position="22"/>
    </location>
</feature>
<dbReference type="AlphaFoldDB" id="A0A8S1IXP0"/>
<proteinExistence type="predicted"/>
<accession>A0A8S1IXP0</accession>
<reference evidence="2" key="1">
    <citation type="submission" date="2020-12" db="EMBL/GenBank/DDBJ databases">
        <authorList>
            <person name="Iha C."/>
        </authorList>
    </citation>
    <scope>NUCLEOTIDE SEQUENCE</scope>
</reference>
<dbReference type="EMBL" id="CAJHUC010000886">
    <property type="protein sequence ID" value="CAD7698805.1"/>
    <property type="molecule type" value="Genomic_DNA"/>
</dbReference>
<dbReference type="Proteomes" id="UP000708148">
    <property type="component" value="Unassembled WGS sequence"/>
</dbReference>
<protein>
    <submittedName>
        <fullName evidence="2">Uncharacterized protein</fullName>
    </submittedName>
</protein>
<organism evidence="2 3">
    <name type="scientific">Ostreobium quekettii</name>
    <dbReference type="NCBI Taxonomy" id="121088"/>
    <lineage>
        <taxon>Eukaryota</taxon>
        <taxon>Viridiplantae</taxon>
        <taxon>Chlorophyta</taxon>
        <taxon>core chlorophytes</taxon>
        <taxon>Ulvophyceae</taxon>
        <taxon>TCBD clade</taxon>
        <taxon>Bryopsidales</taxon>
        <taxon>Ostreobineae</taxon>
        <taxon>Ostreobiaceae</taxon>
        <taxon>Ostreobium</taxon>
    </lineage>
</organism>
<evidence type="ECO:0000313" key="3">
    <source>
        <dbReference type="Proteomes" id="UP000708148"/>
    </source>
</evidence>
<sequence length="262" mass="28234">MRAMSLTGTILAVLLLTDGLCAEGFHRSRHLTQDCTDVPSSDQCIPGEDVSVDAVKKAKDKDLADLWLSNRECLKQTEEDDCGDTDGCVWQEMSCTCQLKELVDNQSLCLGLPDPAALQAAVNCPTKTSEDDCLADDLCKWESGVVCLAKDAGAPPEPVPEDEKPMVCRLLKVADCSSGTDQKSCEKTKGKCEWVAFDVDEVPEPTCPAIIEQLKGLPPPPPVEGPIESCSPTASGTLEAIFDDKKVWKPVRDAEKDCKGSC</sequence>
<comment type="caution">
    <text evidence="2">The sequence shown here is derived from an EMBL/GenBank/DDBJ whole genome shotgun (WGS) entry which is preliminary data.</text>
</comment>
<name>A0A8S1IXP0_9CHLO</name>
<gene>
    <name evidence="2" type="ORF">OSTQU699_LOCUS4164</name>
</gene>
<keyword evidence="3" id="KW-1185">Reference proteome</keyword>